<dbReference type="AlphaFoldDB" id="A0A1F7RKX7"/>
<proteinExistence type="inferred from homology"/>
<comment type="similarity">
    <text evidence="1">Belongs to the sigma-70 factor family. ECF subfamily.</text>
</comment>
<reference evidence="8 9" key="1">
    <citation type="journal article" date="2016" name="Nat. Commun.">
        <title>Thousands of microbial genomes shed light on interconnected biogeochemical processes in an aquifer system.</title>
        <authorList>
            <person name="Anantharaman K."/>
            <person name="Brown C.T."/>
            <person name="Hug L.A."/>
            <person name="Sharon I."/>
            <person name="Castelle C.J."/>
            <person name="Probst A.J."/>
            <person name="Thomas B.C."/>
            <person name="Singh A."/>
            <person name="Wilkins M.J."/>
            <person name="Karaoz U."/>
            <person name="Brodie E.L."/>
            <person name="Williams K.H."/>
            <person name="Hubbard S.S."/>
            <person name="Banfield J.F."/>
        </authorList>
    </citation>
    <scope>NUCLEOTIDE SEQUENCE [LARGE SCALE GENOMIC DNA]</scope>
</reference>
<evidence type="ECO:0000259" key="7">
    <source>
        <dbReference type="Pfam" id="PF08281"/>
    </source>
</evidence>
<evidence type="ECO:0000256" key="2">
    <source>
        <dbReference type="ARBA" id="ARBA00023015"/>
    </source>
</evidence>
<dbReference type="Pfam" id="PF04542">
    <property type="entry name" value="Sigma70_r2"/>
    <property type="match status" value="1"/>
</dbReference>
<dbReference type="InterPro" id="IPR039425">
    <property type="entry name" value="RNA_pol_sigma-70-like"/>
</dbReference>
<keyword evidence="5" id="KW-0804">Transcription</keyword>
<feature type="domain" description="RNA polymerase sigma-70 region 2" evidence="6">
    <location>
        <begin position="25"/>
        <end position="89"/>
    </location>
</feature>
<evidence type="ECO:0000313" key="9">
    <source>
        <dbReference type="Proteomes" id="UP000179266"/>
    </source>
</evidence>
<dbReference type="InterPro" id="IPR014284">
    <property type="entry name" value="RNA_pol_sigma-70_dom"/>
</dbReference>
<sequence length="171" mass="20361">MEQRDDDKDILVRIQKGDHSAMAELISRYKSNLYSYLYRTVGQDCDDLFQETWIKVWENTPRFDIKRAFRPWLFTIASNLCKDYWRKKQTIYKYEKQKEESPGSTMKADPMDIKKALAELSAEQRNTLMLRYYEGFTETEIAGIMRCPQGTVKTRVFQAIRKLREVFKDNG</sequence>
<dbReference type="PANTHER" id="PTHR43133:SF8">
    <property type="entry name" value="RNA POLYMERASE SIGMA FACTOR HI_1459-RELATED"/>
    <property type="match status" value="1"/>
</dbReference>
<evidence type="ECO:0000256" key="5">
    <source>
        <dbReference type="ARBA" id="ARBA00023163"/>
    </source>
</evidence>
<dbReference type="GO" id="GO:0016987">
    <property type="term" value="F:sigma factor activity"/>
    <property type="evidence" value="ECO:0007669"/>
    <property type="project" value="UniProtKB-KW"/>
</dbReference>
<accession>A0A1F7RKX7</accession>
<evidence type="ECO:0000259" key="6">
    <source>
        <dbReference type="Pfam" id="PF04542"/>
    </source>
</evidence>
<keyword evidence="3" id="KW-0731">Sigma factor</keyword>
<dbReference type="SUPFAM" id="SSF88659">
    <property type="entry name" value="Sigma3 and sigma4 domains of RNA polymerase sigma factors"/>
    <property type="match status" value="1"/>
</dbReference>
<dbReference type="InterPro" id="IPR036388">
    <property type="entry name" value="WH-like_DNA-bd_sf"/>
</dbReference>
<dbReference type="GO" id="GO:0003677">
    <property type="term" value="F:DNA binding"/>
    <property type="evidence" value="ECO:0007669"/>
    <property type="project" value="UniProtKB-KW"/>
</dbReference>
<evidence type="ECO:0008006" key="10">
    <source>
        <dbReference type="Google" id="ProtNLM"/>
    </source>
</evidence>
<comment type="caution">
    <text evidence="8">The sequence shown here is derived from an EMBL/GenBank/DDBJ whole genome shotgun (WGS) entry which is preliminary data.</text>
</comment>
<keyword evidence="2" id="KW-0805">Transcription regulation</keyword>
<evidence type="ECO:0000313" key="8">
    <source>
        <dbReference type="EMBL" id="OGL42101.1"/>
    </source>
</evidence>
<name>A0A1F7RKX7_9BACT</name>
<organism evidence="8 9">
    <name type="scientific">Candidatus Schekmanbacteria bacterium RBG_13_48_7</name>
    <dbReference type="NCBI Taxonomy" id="1817878"/>
    <lineage>
        <taxon>Bacteria</taxon>
        <taxon>Candidatus Schekmaniibacteriota</taxon>
    </lineage>
</organism>
<dbReference type="PANTHER" id="PTHR43133">
    <property type="entry name" value="RNA POLYMERASE ECF-TYPE SIGMA FACTO"/>
    <property type="match status" value="1"/>
</dbReference>
<keyword evidence="4" id="KW-0238">DNA-binding</keyword>
<dbReference type="EMBL" id="MGDD01000334">
    <property type="protein sequence ID" value="OGL42101.1"/>
    <property type="molecule type" value="Genomic_DNA"/>
</dbReference>
<dbReference type="Pfam" id="PF08281">
    <property type="entry name" value="Sigma70_r4_2"/>
    <property type="match status" value="1"/>
</dbReference>
<dbReference type="InterPro" id="IPR013324">
    <property type="entry name" value="RNA_pol_sigma_r3/r4-like"/>
</dbReference>
<feature type="domain" description="RNA polymerase sigma factor 70 region 4 type 2" evidence="7">
    <location>
        <begin position="112"/>
        <end position="163"/>
    </location>
</feature>
<dbReference type="CDD" id="cd06171">
    <property type="entry name" value="Sigma70_r4"/>
    <property type="match status" value="1"/>
</dbReference>
<dbReference type="Gene3D" id="1.10.10.10">
    <property type="entry name" value="Winged helix-like DNA-binding domain superfamily/Winged helix DNA-binding domain"/>
    <property type="match status" value="1"/>
</dbReference>
<dbReference type="Gene3D" id="1.10.1740.10">
    <property type="match status" value="1"/>
</dbReference>
<dbReference type="SUPFAM" id="SSF88946">
    <property type="entry name" value="Sigma2 domain of RNA polymerase sigma factors"/>
    <property type="match status" value="1"/>
</dbReference>
<evidence type="ECO:0000256" key="1">
    <source>
        <dbReference type="ARBA" id="ARBA00010641"/>
    </source>
</evidence>
<evidence type="ECO:0000256" key="4">
    <source>
        <dbReference type="ARBA" id="ARBA00023125"/>
    </source>
</evidence>
<dbReference type="Proteomes" id="UP000179266">
    <property type="component" value="Unassembled WGS sequence"/>
</dbReference>
<gene>
    <name evidence="8" type="ORF">A2161_19640</name>
</gene>
<dbReference type="InterPro" id="IPR013249">
    <property type="entry name" value="RNA_pol_sigma70_r4_t2"/>
</dbReference>
<dbReference type="GO" id="GO:0006352">
    <property type="term" value="P:DNA-templated transcription initiation"/>
    <property type="evidence" value="ECO:0007669"/>
    <property type="project" value="InterPro"/>
</dbReference>
<dbReference type="InterPro" id="IPR013325">
    <property type="entry name" value="RNA_pol_sigma_r2"/>
</dbReference>
<dbReference type="InterPro" id="IPR007627">
    <property type="entry name" value="RNA_pol_sigma70_r2"/>
</dbReference>
<protein>
    <recommendedName>
        <fullName evidence="10">RNA polymerase subunit sigma</fullName>
    </recommendedName>
</protein>
<evidence type="ECO:0000256" key="3">
    <source>
        <dbReference type="ARBA" id="ARBA00023082"/>
    </source>
</evidence>
<dbReference type="NCBIfam" id="TIGR02937">
    <property type="entry name" value="sigma70-ECF"/>
    <property type="match status" value="1"/>
</dbReference>